<dbReference type="InterPro" id="IPR001604">
    <property type="entry name" value="Endo_G_ENPP1-like_dom"/>
</dbReference>
<dbReference type="SMART" id="SM00892">
    <property type="entry name" value="Endonuclease_NS"/>
    <property type="match status" value="1"/>
</dbReference>
<reference evidence="3" key="1">
    <citation type="submission" date="2022-10" db="EMBL/GenBank/DDBJ databases">
        <title>Genome sequences of endogenous nimaviruses in decapod crustaceans.</title>
        <authorList>
            <person name="Kawato S."/>
            <person name="Nozaki R."/>
            <person name="Kondo H."/>
            <person name="Hirono I."/>
        </authorList>
    </citation>
    <scope>NUCLEOTIDE SEQUENCE</scope>
    <source>
        <strain evidence="3">Toyama2020</strain>
    </source>
</reference>
<dbReference type="InterPro" id="IPR040255">
    <property type="entry name" value="Non-specific_endonuclease"/>
</dbReference>
<organism evidence="3">
    <name type="scientific">Pasiphaea japonica whispovirus</name>
    <dbReference type="NCBI Taxonomy" id="2984286"/>
    <lineage>
        <taxon>Viruses</taxon>
        <taxon>Viruses incertae sedis</taxon>
        <taxon>Naldaviricetes</taxon>
        <taxon>Nimaviridae</taxon>
        <taxon>Whispovirus</taxon>
    </lineage>
</organism>
<evidence type="ECO:0000259" key="2">
    <source>
        <dbReference type="SMART" id="SM00892"/>
    </source>
</evidence>
<dbReference type="InterPro" id="IPR020821">
    <property type="entry name" value="ENPP1-3/EXOG-like_nuc-like"/>
</dbReference>
<sequence>MLLPRIFWVATSCVALSGTDKNFNICVGSDGKKQPLVFDTYEKKVVYPVSKCGVDSEGERFEGRNLKFVCLGGSVEEGEDGVVGCSRVNSATVERLPEEDEKGCRAFRTGFSIPVSNNETFFHTVFSVCWNEDNKYPVWVKNKINLSVVSKDSEDLVDAGIRTKFRFSPLIFGKNYNPKTYFSIAYQKQNILKFQNHGDFYARGHLAPAADFFLASERWATFSLENVIPQWQTHNNGKWKEIEDTARNINGAYIAKTGPVFYHGKRVQYLDQENNFLPVPHAIFKSVYNREKQLLFHKCSDVVPACENYEEKKHCTLNKTYSH</sequence>
<evidence type="ECO:0000313" key="3">
    <source>
        <dbReference type="EMBL" id="BDT63525.1"/>
    </source>
</evidence>
<dbReference type="GO" id="GO:0003676">
    <property type="term" value="F:nucleic acid binding"/>
    <property type="evidence" value="ECO:0007669"/>
    <property type="project" value="InterPro"/>
</dbReference>
<dbReference type="SUPFAM" id="SSF54060">
    <property type="entry name" value="His-Me finger endonucleases"/>
    <property type="match status" value="1"/>
</dbReference>
<dbReference type="InterPro" id="IPR044925">
    <property type="entry name" value="His-Me_finger_sf"/>
</dbReference>
<dbReference type="GO" id="GO:0000014">
    <property type="term" value="F:single-stranded DNA endodeoxyribonuclease activity"/>
    <property type="evidence" value="ECO:0007669"/>
    <property type="project" value="TreeGrafter"/>
</dbReference>
<dbReference type="GO" id="GO:0046872">
    <property type="term" value="F:metal ion binding"/>
    <property type="evidence" value="ECO:0007669"/>
    <property type="project" value="InterPro"/>
</dbReference>
<dbReference type="Pfam" id="PF01223">
    <property type="entry name" value="Endonuclease_NS"/>
    <property type="match status" value="1"/>
</dbReference>
<dbReference type="InterPro" id="IPR044929">
    <property type="entry name" value="DNA/RNA_non-sp_Endonuclease_sf"/>
</dbReference>
<dbReference type="Gene3D" id="3.40.570.10">
    <property type="entry name" value="Extracellular Endonuclease, subunit A"/>
    <property type="match status" value="1"/>
</dbReference>
<evidence type="ECO:0000259" key="1">
    <source>
        <dbReference type="SMART" id="SM00477"/>
    </source>
</evidence>
<name>A0A9C7F8L7_9VIRU</name>
<feature type="domain" description="ENPP1-3/EXOG-like endonuclease/phosphodiesterase" evidence="1">
    <location>
        <begin position="123"/>
        <end position="323"/>
    </location>
</feature>
<protein>
    <submittedName>
        <fullName evidence="3">Wsv191-like protein</fullName>
    </submittedName>
</protein>
<dbReference type="PANTHER" id="PTHR13966:SF19">
    <property type="entry name" value="NUCLEASE EXOG, MITOCHONDRIAL"/>
    <property type="match status" value="1"/>
</dbReference>
<dbReference type="PANTHER" id="PTHR13966">
    <property type="entry name" value="ENDONUCLEASE RELATED"/>
    <property type="match status" value="1"/>
</dbReference>
<proteinExistence type="predicted"/>
<dbReference type="GO" id="GO:0004521">
    <property type="term" value="F:RNA endonuclease activity"/>
    <property type="evidence" value="ECO:0007669"/>
    <property type="project" value="TreeGrafter"/>
</dbReference>
<feature type="domain" description="DNA/RNA non-specific endonuclease/pyrophosphatase/phosphodiesterase" evidence="2">
    <location>
        <begin position="122"/>
        <end position="320"/>
    </location>
</feature>
<dbReference type="EMBL" id="LC738885">
    <property type="protein sequence ID" value="BDT63525.1"/>
    <property type="molecule type" value="Genomic_DNA"/>
</dbReference>
<accession>A0A9C7F8L7</accession>
<dbReference type="SMART" id="SM00477">
    <property type="entry name" value="NUC"/>
    <property type="match status" value="1"/>
</dbReference>